<feature type="signal peptide" evidence="2">
    <location>
        <begin position="1"/>
        <end position="27"/>
    </location>
</feature>
<dbReference type="AlphaFoldDB" id="A0A516NGT2"/>
<sequence>MMRIRTTAFAAIVTAGAVGAAATPAAAAPPTAHYSSVVADGSVTTTLDGATFALTADGRTVLAHDPTGHEVLRLPLAFELDGAVHPIRHRIDDAGRTLVLTPDLGPRPIASPMENQLALGEWAGNMTKGALVGTLGGFVLGALVGAALGLGSCLVVGPGCLATTPAAIMAFAAGGGLLGTLAVGGVALADGLWKYITTLQAAPGESAYADDDGLLDPNGTGVPDANLRLPPLPFKALMSGSAGR</sequence>
<dbReference type="EMBL" id="CP041695">
    <property type="protein sequence ID" value="QDP78121.1"/>
    <property type="molecule type" value="Genomic_DNA"/>
</dbReference>
<keyword evidence="2" id="KW-0732">Signal</keyword>
<evidence type="ECO:0000256" key="2">
    <source>
        <dbReference type="SAM" id="SignalP"/>
    </source>
</evidence>
<gene>
    <name evidence="4" type="ORF">FOH10_04605</name>
</gene>
<proteinExistence type="predicted"/>
<keyword evidence="1" id="KW-0472">Membrane</keyword>
<evidence type="ECO:0000259" key="3">
    <source>
        <dbReference type="Pfam" id="PF26059"/>
    </source>
</evidence>
<dbReference type="InterPro" id="IPR058333">
    <property type="entry name" value="DUF8020"/>
</dbReference>
<dbReference type="RefSeq" id="WP_143979747.1">
    <property type="nucleotide sequence ID" value="NZ_CP041695.1"/>
</dbReference>
<feature type="chain" id="PRO_5022000122" description="DUF8020 domain-containing protein" evidence="2">
    <location>
        <begin position="28"/>
        <end position="244"/>
    </location>
</feature>
<organism evidence="4 5">
    <name type="scientific">Nocardia otitidiscaviarum</name>
    <dbReference type="NCBI Taxonomy" id="1823"/>
    <lineage>
        <taxon>Bacteria</taxon>
        <taxon>Bacillati</taxon>
        <taxon>Actinomycetota</taxon>
        <taxon>Actinomycetes</taxon>
        <taxon>Mycobacteriales</taxon>
        <taxon>Nocardiaceae</taxon>
        <taxon>Nocardia</taxon>
    </lineage>
</organism>
<name>A0A516NGT2_9NOCA</name>
<feature type="transmembrane region" description="Helical" evidence="1">
    <location>
        <begin position="168"/>
        <end position="189"/>
    </location>
</feature>
<evidence type="ECO:0000256" key="1">
    <source>
        <dbReference type="SAM" id="Phobius"/>
    </source>
</evidence>
<dbReference type="GeneID" id="80331672"/>
<evidence type="ECO:0000313" key="4">
    <source>
        <dbReference type="EMBL" id="QDP78121.1"/>
    </source>
</evidence>
<keyword evidence="1" id="KW-1133">Transmembrane helix</keyword>
<protein>
    <recommendedName>
        <fullName evidence="3">DUF8020 domain-containing protein</fullName>
    </recommendedName>
</protein>
<feature type="domain" description="DUF8020" evidence="3">
    <location>
        <begin position="33"/>
        <end position="103"/>
    </location>
</feature>
<feature type="transmembrane region" description="Helical" evidence="1">
    <location>
        <begin position="130"/>
        <end position="156"/>
    </location>
</feature>
<dbReference type="Pfam" id="PF26059">
    <property type="entry name" value="DUF8020"/>
    <property type="match status" value="1"/>
</dbReference>
<dbReference type="Proteomes" id="UP000317039">
    <property type="component" value="Chromosome"/>
</dbReference>
<accession>A0A516NGT2</accession>
<keyword evidence="1" id="KW-0812">Transmembrane</keyword>
<reference evidence="4 5" key="1">
    <citation type="submission" date="2019-07" db="EMBL/GenBank/DDBJ databases">
        <title>Complete Genome Sequence and Methylome Analysis of Nocardia otitidis-caviarum NEB252.</title>
        <authorList>
            <person name="Fomenkov A."/>
            <person name="Anton B.P."/>
            <person name="Vincze T."/>
            <person name="Roberts R.J."/>
        </authorList>
    </citation>
    <scope>NUCLEOTIDE SEQUENCE [LARGE SCALE GENOMIC DNA]</scope>
    <source>
        <strain evidence="4 5">NEB252</strain>
    </source>
</reference>
<evidence type="ECO:0000313" key="5">
    <source>
        <dbReference type="Proteomes" id="UP000317039"/>
    </source>
</evidence>
<dbReference type="KEGG" id="nod:FOH10_04605"/>